<dbReference type="EMBL" id="JACYXI010000001">
    <property type="protein sequence ID" value="MBD8890078.1"/>
    <property type="molecule type" value="Genomic_DNA"/>
</dbReference>
<dbReference type="Pfam" id="PF00392">
    <property type="entry name" value="GntR"/>
    <property type="match status" value="1"/>
</dbReference>
<name>A0ABR9CGS1_9HYPH</name>
<dbReference type="SUPFAM" id="SSF48008">
    <property type="entry name" value="GntR ligand-binding domain-like"/>
    <property type="match status" value="1"/>
</dbReference>
<dbReference type="Gene3D" id="1.10.10.10">
    <property type="entry name" value="Winged helix-like DNA-binding domain superfamily/Winged helix DNA-binding domain"/>
    <property type="match status" value="1"/>
</dbReference>
<protein>
    <submittedName>
        <fullName evidence="6">GntR family transcriptional regulator</fullName>
    </submittedName>
</protein>
<dbReference type="SMART" id="SM00345">
    <property type="entry name" value="HTH_GNTR"/>
    <property type="match status" value="1"/>
</dbReference>
<gene>
    <name evidence="6" type="ORF">IG616_00840</name>
</gene>
<dbReference type="CDD" id="cd07377">
    <property type="entry name" value="WHTH_GntR"/>
    <property type="match status" value="1"/>
</dbReference>
<evidence type="ECO:0000313" key="6">
    <source>
        <dbReference type="EMBL" id="MBD8890078.1"/>
    </source>
</evidence>
<evidence type="ECO:0000256" key="2">
    <source>
        <dbReference type="ARBA" id="ARBA00023125"/>
    </source>
</evidence>
<keyword evidence="7" id="KW-1185">Reference proteome</keyword>
<keyword evidence="3" id="KW-0804">Transcription</keyword>
<accession>A0ABR9CGS1</accession>
<proteinExistence type="predicted"/>
<dbReference type="PANTHER" id="PTHR43537:SF49">
    <property type="entry name" value="TRANSCRIPTIONAL REGULATORY PROTEIN"/>
    <property type="match status" value="1"/>
</dbReference>
<sequence>MTKPYAPLETGAEASASRKPLPGTGPAGDQAKRLTSAVIADELEAEIIDGRLAPGTRLDEHALTERFGVSRTPVREALHELASRALAERVPYRGVIVAEITRERIDALFETMGEIEATCGRLAAERMTVSERAALEDLHQTMSSLAAAGRDREYEEANTAFHTAIFKGTHNPELIDVANALRLKLAPFRKSQLRAVVRMQRSNEEHAAIVAAVIERDGKQAEKALRRHLMSAAKAVLAKMA</sequence>
<dbReference type="InterPro" id="IPR011711">
    <property type="entry name" value="GntR_C"/>
</dbReference>
<dbReference type="InterPro" id="IPR036390">
    <property type="entry name" value="WH_DNA-bd_sf"/>
</dbReference>
<dbReference type="InterPro" id="IPR000524">
    <property type="entry name" value="Tscrpt_reg_HTH_GntR"/>
</dbReference>
<evidence type="ECO:0000256" key="1">
    <source>
        <dbReference type="ARBA" id="ARBA00023015"/>
    </source>
</evidence>
<organism evidence="6 7">
    <name type="scientific">Roseibium litorale</name>
    <dbReference type="NCBI Taxonomy" id="2803841"/>
    <lineage>
        <taxon>Bacteria</taxon>
        <taxon>Pseudomonadati</taxon>
        <taxon>Pseudomonadota</taxon>
        <taxon>Alphaproteobacteria</taxon>
        <taxon>Hyphomicrobiales</taxon>
        <taxon>Stappiaceae</taxon>
        <taxon>Roseibium</taxon>
    </lineage>
</organism>
<comment type="caution">
    <text evidence="6">The sequence shown here is derived from an EMBL/GenBank/DDBJ whole genome shotgun (WGS) entry which is preliminary data.</text>
</comment>
<reference evidence="6 7" key="2">
    <citation type="journal article" date="2021" name="Int. J. Syst. Evol. Microbiol.">
        <title>Roseibium litorale sp. nov., isolated from a tidal flat sediment and proposal for the reclassification of Labrenzia polysiphoniae as Roseibium polysiphoniae comb. nov.</title>
        <authorList>
            <person name="Liu Y."/>
            <person name="Pei T."/>
            <person name="Du J."/>
            <person name="Chao M."/>
            <person name="Deng M.R."/>
            <person name="Zhu H."/>
        </authorList>
    </citation>
    <scope>NUCLEOTIDE SEQUENCE [LARGE SCALE GENOMIC DNA]</scope>
    <source>
        <strain evidence="6 7">4C16A</strain>
    </source>
</reference>
<reference evidence="7" key="1">
    <citation type="submission" date="2020-09" db="EMBL/GenBank/DDBJ databases">
        <title>The genome sequence of strain Labrenzia suaedae 4C16A.</title>
        <authorList>
            <person name="Liu Y."/>
        </authorList>
    </citation>
    <scope>NUCLEOTIDE SEQUENCE [LARGE SCALE GENOMIC DNA]</scope>
    <source>
        <strain evidence="7">4C16A</strain>
    </source>
</reference>
<keyword evidence="1" id="KW-0805">Transcription regulation</keyword>
<dbReference type="Proteomes" id="UP000632063">
    <property type="component" value="Unassembled WGS sequence"/>
</dbReference>
<dbReference type="RefSeq" id="WP_192145507.1">
    <property type="nucleotide sequence ID" value="NZ_JACYXI010000001.1"/>
</dbReference>
<dbReference type="InterPro" id="IPR008920">
    <property type="entry name" value="TF_FadR/GntR_C"/>
</dbReference>
<keyword evidence="2" id="KW-0238">DNA-binding</keyword>
<dbReference type="InterPro" id="IPR036388">
    <property type="entry name" value="WH-like_DNA-bd_sf"/>
</dbReference>
<dbReference type="SUPFAM" id="SSF46785">
    <property type="entry name" value="Winged helix' DNA-binding domain"/>
    <property type="match status" value="1"/>
</dbReference>
<feature type="domain" description="HTH gntR-type" evidence="5">
    <location>
        <begin position="33"/>
        <end position="100"/>
    </location>
</feature>
<feature type="region of interest" description="Disordered" evidence="4">
    <location>
        <begin position="1"/>
        <end position="30"/>
    </location>
</feature>
<dbReference type="PROSITE" id="PS50949">
    <property type="entry name" value="HTH_GNTR"/>
    <property type="match status" value="1"/>
</dbReference>
<dbReference type="Gene3D" id="1.20.120.530">
    <property type="entry name" value="GntR ligand-binding domain-like"/>
    <property type="match status" value="1"/>
</dbReference>
<evidence type="ECO:0000313" key="7">
    <source>
        <dbReference type="Proteomes" id="UP000632063"/>
    </source>
</evidence>
<dbReference type="Pfam" id="PF07729">
    <property type="entry name" value="FCD"/>
    <property type="match status" value="1"/>
</dbReference>
<dbReference type="PANTHER" id="PTHR43537">
    <property type="entry name" value="TRANSCRIPTIONAL REGULATOR, GNTR FAMILY"/>
    <property type="match status" value="1"/>
</dbReference>
<evidence type="ECO:0000256" key="3">
    <source>
        <dbReference type="ARBA" id="ARBA00023163"/>
    </source>
</evidence>
<evidence type="ECO:0000259" key="5">
    <source>
        <dbReference type="PROSITE" id="PS50949"/>
    </source>
</evidence>
<evidence type="ECO:0000256" key="4">
    <source>
        <dbReference type="SAM" id="MobiDB-lite"/>
    </source>
</evidence>
<dbReference type="SMART" id="SM00895">
    <property type="entry name" value="FCD"/>
    <property type="match status" value="1"/>
</dbReference>